<organism evidence="1 2">
    <name type="scientific">Irpex rosettiformis</name>
    <dbReference type="NCBI Taxonomy" id="378272"/>
    <lineage>
        <taxon>Eukaryota</taxon>
        <taxon>Fungi</taxon>
        <taxon>Dikarya</taxon>
        <taxon>Basidiomycota</taxon>
        <taxon>Agaricomycotina</taxon>
        <taxon>Agaricomycetes</taxon>
        <taxon>Polyporales</taxon>
        <taxon>Irpicaceae</taxon>
        <taxon>Irpex</taxon>
    </lineage>
</organism>
<dbReference type="Proteomes" id="UP001055072">
    <property type="component" value="Unassembled WGS sequence"/>
</dbReference>
<accession>A0ACB8TT33</accession>
<sequence>MAQNAVSMPLSGDRHAPQFDPSQPRTLARYFQNLEALFTRAQIVQDEEKKRYGILYIPIDIADQWEALLEYDDPATYVAWKRAVYKLYPGADATVKYTRQGLVDYVQQWRARRFRTIGDWAEFFRNYRTQSAWLIQQSKISTIDQNRWCGDAIGEQMPLIATRLQVKHPDVHPGDGYSMSDLDEAMRFLLQGTSTALSAPVAAPASLVPAASASAPGDSGIKQEDFSRLLEYFHRLAASVPPAPSATGTTGPSRPTTPINDNCHYCGRPGCRANTCPAAAEDMAAGKIRRNTDQKIVLASGSFVPRSLPGNCMRDRVNEWHRRNPGQTIMDGVTYNGRAASYVYEKDQEERILALEREIYNLRRERFDGVVLPPVPAKFRRRAATPGPVNRTPAPSARQETSASSTTPENSSSAASSSAPAPSPSEPQPPATQEAQHPLASARDATYLPPSTRNVAAPVKPSARESASRTMAPIENAKIVERVLNRTLKESNLTITPEELLAISPDLRYNLRTLITPKRVVQPAAASAPSAAFYGEEEEEVRLPSPEVLLAGGSNPPGVYRIADPYEAYLWSLPPGEQPRPLKVAHESNALRTVRALVAEREDVDCILDPGCQIVACSEAVCHDLGFSYDPSVVLHMQSANGGVDKSLGLARNVPFAIGDMVFYLQVHVIREAAYDILLGRPFDVLASSIVRNYKNEDQTITLHCPNTGRCVTIPTLPRGRPRFRMPEQDF</sequence>
<keyword evidence="2" id="KW-1185">Reference proteome</keyword>
<reference evidence="1" key="1">
    <citation type="journal article" date="2021" name="Environ. Microbiol.">
        <title>Gene family expansions and transcriptome signatures uncover fungal adaptations to wood decay.</title>
        <authorList>
            <person name="Hage H."/>
            <person name="Miyauchi S."/>
            <person name="Viragh M."/>
            <person name="Drula E."/>
            <person name="Min B."/>
            <person name="Chaduli D."/>
            <person name="Navarro D."/>
            <person name="Favel A."/>
            <person name="Norest M."/>
            <person name="Lesage-Meessen L."/>
            <person name="Balint B."/>
            <person name="Merenyi Z."/>
            <person name="de Eugenio L."/>
            <person name="Morin E."/>
            <person name="Martinez A.T."/>
            <person name="Baldrian P."/>
            <person name="Stursova M."/>
            <person name="Martinez M.J."/>
            <person name="Novotny C."/>
            <person name="Magnuson J.K."/>
            <person name="Spatafora J.W."/>
            <person name="Maurice S."/>
            <person name="Pangilinan J."/>
            <person name="Andreopoulos W."/>
            <person name="LaButti K."/>
            <person name="Hundley H."/>
            <person name="Na H."/>
            <person name="Kuo A."/>
            <person name="Barry K."/>
            <person name="Lipzen A."/>
            <person name="Henrissat B."/>
            <person name="Riley R."/>
            <person name="Ahrendt S."/>
            <person name="Nagy L.G."/>
            <person name="Grigoriev I.V."/>
            <person name="Martin F."/>
            <person name="Rosso M.N."/>
        </authorList>
    </citation>
    <scope>NUCLEOTIDE SEQUENCE</scope>
    <source>
        <strain evidence="1">CBS 384.51</strain>
    </source>
</reference>
<gene>
    <name evidence="1" type="ORF">BDY19DRAFT_897053</name>
</gene>
<evidence type="ECO:0000313" key="1">
    <source>
        <dbReference type="EMBL" id="KAI0085207.1"/>
    </source>
</evidence>
<dbReference type="EMBL" id="MU274933">
    <property type="protein sequence ID" value="KAI0085207.1"/>
    <property type="molecule type" value="Genomic_DNA"/>
</dbReference>
<name>A0ACB8TT33_9APHY</name>
<comment type="caution">
    <text evidence="1">The sequence shown here is derived from an EMBL/GenBank/DDBJ whole genome shotgun (WGS) entry which is preliminary data.</text>
</comment>
<proteinExistence type="predicted"/>
<protein>
    <submittedName>
        <fullName evidence="1">Uncharacterized protein</fullName>
    </submittedName>
</protein>
<evidence type="ECO:0000313" key="2">
    <source>
        <dbReference type="Proteomes" id="UP001055072"/>
    </source>
</evidence>